<accession>A0ABN7VVD8</accession>
<reference evidence="1 2" key="1">
    <citation type="submission" date="2021-06" db="EMBL/GenBank/DDBJ databases">
        <authorList>
            <person name="Kallberg Y."/>
            <person name="Tangrot J."/>
            <person name="Rosling A."/>
        </authorList>
    </citation>
    <scope>NUCLEOTIDE SEQUENCE [LARGE SCALE GENOMIC DNA]</scope>
    <source>
        <strain evidence="1 2">120-4 pot B 10/14</strain>
    </source>
</reference>
<proteinExistence type="predicted"/>
<protein>
    <submittedName>
        <fullName evidence="1">35634_t:CDS:1</fullName>
    </submittedName>
</protein>
<evidence type="ECO:0000313" key="2">
    <source>
        <dbReference type="Proteomes" id="UP000789901"/>
    </source>
</evidence>
<comment type="caution">
    <text evidence="1">The sequence shown here is derived from an EMBL/GenBank/DDBJ whole genome shotgun (WGS) entry which is preliminary data.</text>
</comment>
<keyword evidence="2" id="KW-1185">Reference proteome</keyword>
<evidence type="ECO:0000313" key="1">
    <source>
        <dbReference type="EMBL" id="CAG8801987.1"/>
    </source>
</evidence>
<feature type="non-terminal residue" evidence="1">
    <location>
        <position position="151"/>
    </location>
</feature>
<dbReference type="Proteomes" id="UP000789901">
    <property type="component" value="Unassembled WGS sequence"/>
</dbReference>
<gene>
    <name evidence="1" type="ORF">GMARGA_LOCUS23317</name>
</gene>
<organism evidence="1 2">
    <name type="scientific">Gigaspora margarita</name>
    <dbReference type="NCBI Taxonomy" id="4874"/>
    <lineage>
        <taxon>Eukaryota</taxon>
        <taxon>Fungi</taxon>
        <taxon>Fungi incertae sedis</taxon>
        <taxon>Mucoromycota</taxon>
        <taxon>Glomeromycotina</taxon>
        <taxon>Glomeromycetes</taxon>
        <taxon>Diversisporales</taxon>
        <taxon>Gigasporaceae</taxon>
        <taxon>Gigaspora</taxon>
    </lineage>
</organism>
<sequence length="151" mass="17016">MQSEIYSSMEDPEILDAITHVNDKKLCAPLPSPPPSPFCLRISFSNGITSPSVNVNIESISLTDVADFFYSEITNLLNMDGLRTDIILDLINSNEITITDVFNRLLNNQAKIEYLGLLYYYYSPTSQDYDKALCLFFSAANDYDSVAQNYI</sequence>
<dbReference type="EMBL" id="CAJVQB010023475">
    <property type="protein sequence ID" value="CAG8801987.1"/>
    <property type="molecule type" value="Genomic_DNA"/>
</dbReference>
<name>A0ABN7VVD8_GIGMA</name>